<dbReference type="InterPro" id="IPR027417">
    <property type="entry name" value="P-loop_NTPase"/>
</dbReference>
<keyword evidence="1" id="KW-0547">Nucleotide-binding</keyword>
<dbReference type="PANTHER" id="PTHR13308:SF40">
    <property type="entry name" value="NEDD4-BINDING PROTEIN 2-LIKE 1"/>
    <property type="match status" value="1"/>
</dbReference>
<dbReference type="GO" id="GO:0005524">
    <property type="term" value="F:ATP binding"/>
    <property type="evidence" value="ECO:0007669"/>
    <property type="project" value="UniProtKB-KW"/>
</dbReference>
<name>A0A8J6QT91_9GAMM</name>
<dbReference type="EMBL" id="JACXAF010000004">
    <property type="protein sequence ID" value="MBD1388582.1"/>
    <property type="molecule type" value="Genomic_DNA"/>
</dbReference>
<dbReference type="Gene3D" id="3.40.50.300">
    <property type="entry name" value="P-loop containing nucleotide triphosphate hydrolases"/>
    <property type="match status" value="1"/>
</dbReference>
<comment type="caution">
    <text evidence="1">The sequence shown here is derived from an EMBL/GenBank/DDBJ whole genome shotgun (WGS) entry which is preliminary data.</text>
</comment>
<keyword evidence="1" id="KW-0067">ATP-binding</keyword>
<dbReference type="Pfam" id="PF13671">
    <property type="entry name" value="AAA_33"/>
    <property type="match status" value="1"/>
</dbReference>
<evidence type="ECO:0000313" key="2">
    <source>
        <dbReference type="Proteomes" id="UP000638014"/>
    </source>
</evidence>
<dbReference type="RefSeq" id="WP_191143697.1">
    <property type="nucleotide sequence ID" value="NZ_JACXAF010000004.1"/>
</dbReference>
<organism evidence="1 2">
    <name type="scientific">Neiella litorisoli</name>
    <dbReference type="NCBI Taxonomy" id="2771431"/>
    <lineage>
        <taxon>Bacteria</taxon>
        <taxon>Pseudomonadati</taxon>
        <taxon>Pseudomonadota</taxon>
        <taxon>Gammaproteobacteria</taxon>
        <taxon>Alteromonadales</taxon>
        <taxon>Echinimonadaceae</taxon>
        <taxon>Neiella</taxon>
    </lineage>
</organism>
<dbReference type="AlphaFoldDB" id="A0A8J6QT91"/>
<protein>
    <submittedName>
        <fullName evidence="1">ATP-binding protein</fullName>
    </submittedName>
</protein>
<proteinExistence type="predicted"/>
<dbReference type="PANTHER" id="PTHR13308">
    <property type="entry name" value="NEDD4-BINDING PROTEIN 2-LIKE 1"/>
    <property type="match status" value="1"/>
</dbReference>
<reference evidence="1" key="1">
    <citation type="submission" date="2020-09" db="EMBL/GenBank/DDBJ databases">
        <title>A novel bacterium of genus Neiella, isolated from South China Sea.</title>
        <authorList>
            <person name="Huang H."/>
            <person name="Mo K."/>
            <person name="Hu Y."/>
        </authorList>
    </citation>
    <scope>NUCLEOTIDE SEQUENCE</scope>
    <source>
        <strain evidence="1">HB171785</strain>
    </source>
</reference>
<dbReference type="InterPro" id="IPR026302">
    <property type="entry name" value="NEDD4-bd_p2"/>
</dbReference>
<accession>A0A8J6QT91</accession>
<evidence type="ECO:0000313" key="1">
    <source>
        <dbReference type="EMBL" id="MBD1388582.1"/>
    </source>
</evidence>
<dbReference type="SUPFAM" id="SSF52540">
    <property type="entry name" value="P-loop containing nucleoside triphosphate hydrolases"/>
    <property type="match status" value="1"/>
</dbReference>
<keyword evidence="2" id="KW-1185">Reference proteome</keyword>
<dbReference type="Proteomes" id="UP000638014">
    <property type="component" value="Unassembled WGS sequence"/>
</dbReference>
<sequence length="157" mass="18014">MAKTKAKLAVIMRGLPGSGKSRLARQWWQQHAPQYRSEQIICSTDDYFRRGTQYLFQPELLPKYHALNLVRFIDGLEARLPLMICDNTNMACWEYLPYQRAAAALGYRVKRILVGDPLSAAQQQQCARVNRHGVTLASIEQMAANFEADQDKPFNPW</sequence>
<gene>
    <name evidence="1" type="ORF">IC617_04000</name>
</gene>